<name>A0A6A6NNH8_9PEZI</name>
<dbReference type="Proteomes" id="UP000799766">
    <property type="component" value="Unassembled WGS sequence"/>
</dbReference>
<reference evidence="1" key="1">
    <citation type="journal article" date="2020" name="Stud. Mycol.">
        <title>101 Dothideomycetes genomes: a test case for predicting lifestyles and emergence of pathogens.</title>
        <authorList>
            <person name="Haridas S."/>
            <person name="Albert R."/>
            <person name="Binder M."/>
            <person name="Bloem J."/>
            <person name="Labutti K."/>
            <person name="Salamov A."/>
            <person name="Andreopoulos B."/>
            <person name="Baker S."/>
            <person name="Barry K."/>
            <person name="Bills G."/>
            <person name="Bluhm B."/>
            <person name="Cannon C."/>
            <person name="Castanera R."/>
            <person name="Culley D."/>
            <person name="Daum C."/>
            <person name="Ezra D."/>
            <person name="Gonzalez J."/>
            <person name="Henrissat B."/>
            <person name="Kuo A."/>
            <person name="Liang C."/>
            <person name="Lipzen A."/>
            <person name="Lutzoni F."/>
            <person name="Magnuson J."/>
            <person name="Mondo S."/>
            <person name="Nolan M."/>
            <person name="Ohm R."/>
            <person name="Pangilinan J."/>
            <person name="Park H.-J."/>
            <person name="Ramirez L."/>
            <person name="Alfaro M."/>
            <person name="Sun H."/>
            <person name="Tritt A."/>
            <person name="Yoshinaga Y."/>
            <person name="Zwiers L.-H."/>
            <person name="Turgeon B."/>
            <person name="Goodwin S."/>
            <person name="Spatafora J."/>
            <person name="Crous P."/>
            <person name="Grigoriev I."/>
        </authorList>
    </citation>
    <scope>NUCLEOTIDE SEQUENCE</scope>
    <source>
        <strain evidence="1">ATCC 16933</strain>
    </source>
</reference>
<dbReference type="EMBL" id="MU001703">
    <property type="protein sequence ID" value="KAF2452833.1"/>
    <property type="molecule type" value="Genomic_DNA"/>
</dbReference>
<evidence type="ECO:0000313" key="2">
    <source>
        <dbReference type="Proteomes" id="UP000799766"/>
    </source>
</evidence>
<proteinExistence type="predicted"/>
<gene>
    <name evidence="1" type="ORF">BDY21DRAFT_152526</name>
</gene>
<evidence type="ECO:0000313" key="1">
    <source>
        <dbReference type="EMBL" id="KAF2452833.1"/>
    </source>
</evidence>
<accession>A0A6A6NNH8</accession>
<keyword evidence="2" id="KW-1185">Reference proteome</keyword>
<protein>
    <submittedName>
        <fullName evidence="1">Uncharacterized protein</fullName>
    </submittedName>
</protein>
<dbReference type="AlphaFoldDB" id="A0A6A6NNH8"/>
<organism evidence="1 2">
    <name type="scientific">Lineolata rhizophorae</name>
    <dbReference type="NCBI Taxonomy" id="578093"/>
    <lineage>
        <taxon>Eukaryota</taxon>
        <taxon>Fungi</taxon>
        <taxon>Dikarya</taxon>
        <taxon>Ascomycota</taxon>
        <taxon>Pezizomycotina</taxon>
        <taxon>Dothideomycetes</taxon>
        <taxon>Dothideomycetes incertae sedis</taxon>
        <taxon>Lineolatales</taxon>
        <taxon>Lineolataceae</taxon>
        <taxon>Lineolata</taxon>
    </lineage>
</organism>
<sequence length="187" mass="20471">MRCHAAPYNAMSHEHVQGAFRGLHGAPPCQVTAAIKKFSGRASPTTKNQTGCDARSLRLPPNSGRCDEAPVADATSHLDRISNHAQIRHVLSGQCSISSGIVSPASSNGADSRATSEYSTAHTLHRCCQARATNREVDSDSIYLRREAYTPKDAYGNEAPRTINDINARRYDLRGIFALHLMRRRQS</sequence>